<feature type="transmembrane region" description="Helical" evidence="1">
    <location>
        <begin position="72"/>
        <end position="97"/>
    </location>
</feature>
<proteinExistence type="predicted"/>
<dbReference type="EnsemblMetazoa" id="SMAR010469-RA">
    <property type="protein sequence ID" value="SMAR010469-PA"/>
    <property type="gene ID" value="SMAR010469"/>
</dbReference>
<accession>T1J9S1</accession>
<dbReference type="HOGENOM" id="CLU_1490832_0_0_1"/>
<dbReference type="EMBL" id="JH431978">
    <property type="status" value="NOT_ANNOTATED_CDS"/>
    <property type="molecule type" value="Genomic_DNA"/>
</dbReference>
<evidence type="ECO:0000313" key="2">
    <source>
        <dbReference type="EnsemblMetazoa" id="SMAR010469-PA"/>
    </source>
</evidence>
<dbReference type="Proteomes" id="UP000014500">
    <property type="component" value="Unassembled WGS sequence"/>
</dbReference>
<organism evidence="2 3">
    <name type="scientific">Strigamia maritima</name>
    <name type="common">European centipede</name>
    <name type="synonym">Geophilus maritimus</name>
    <dbReference type="NCBI Taxonomy" id="126957"/>
    <lineage>
        <taxon>Eukaryota</taxon>
        <taxon>Metazoa</taxon>
        <taxon>Ecdysozoa</taxon>
        <taxon>Arthropoda</taxon>
        <taxon>Myriapoda</taxon>
        <taxon>Chilopoda</taxon>
        <taxon>Pleurostigmophora</taxon>
        <taxon>Geophilomorpha</taxon>
        <taxon>Linotaeniidae</taxon>
        <taxon>Strigamia</taxon>
    </lineage>
</organism>
<feature type="transmembrane region" description="Helical" evidence="1">
    <location>
        <begin position="134"/>
        <end position="154"/>
    </location>
</feature>
<sequence>MDGFSKILWFTHKKYYKRSRKEVWEFISVIAGFYIVVYCLAGHTFFGIWLYASAEYPKFIIGPVFPNIAQGMRFTGIFHFVSGSIGLITGGSLVLGIKMENIQFLTATIFLLNLIVFLDILVIILQILYWDKIAAIKIIFTVLTQCAWFAVYTYRKIVKQEVTEKNQQIKLNPFHSYRNRI</sequence>
<evidence type="ECO:0000313" key="3">
    <source>
        <dbReference type="Proteomes" id="UP000014500"/>
    </source>
</evidence>
<keyword evidence="1" id="KW-1133">Transmembrane helix</keyword>
<keyword evidence="1" id="KW-0812">Transmembrane</keyword>
<feature type="transmembrane region" description="Helical" evidence="1">
    <location>
        <begin position="104"/>
        <end position="128"/>
    </location>
</feature>
<reference evidence="2" key="2">
    <citation type="submission" date="2015-02" db="UniProtKB">
        <authorList>
            <consortium name="EnsemblMetazoa"/>
        </authorList>
    </citation>
    <scope>IDENTIFICATION</scope>
</reference>
<keyword evidence="3" id="KW-1185">Reference proteome</keyword>
<evidence type="ECO:0000256" key="1">
    <source>
        <dbReference type="SAM" id="Phobius"/>
    </source>
</evidence>
<keyword evidence="1" id="KW-0472">Membrane</keyword>
<reference evidence="3" key="1">
    <citation type="submission" date="2011-05" db="EMBL/GenBank/DDBJ databases">
        <authorList>
            <person name="Richards S.R."/>
            <person name="Qu J."/>
            <person name="Jiang H."/>
            <person name="Jhangiani S.N."/>
            <person name="Agravi P."/>
            <person name="Goodspeed R."/>
            <person name="Gross S."/>
            <person name="Mandapat C."/>
            <person name="Jackson L."/>
            <person name="Mathew T."/>
            <person name="Pu L."/>
            <person name="Thornton R."/>
            <person name="Saada N."/>
            <person name="Wilczek-Boney K.B."/>
            <person name="Lee S."/>
            <person name="Kovar C."/>
            <person name="Wu Y."/>
            <person name="Scherer S.E."/>
            <person name="Worley K.C."/>
            <person name="Muzny D.M."/>
            <person name="Gibbs R."/>
        </authorList>
    </citation>
    <scope>NUCLEOTIDE SEQUENCE</scope>
    <source>
        <strain evidence="3">Brora</strain>
    </source>
</reference>
<dbReference type="AlphaFoldDB" id="T1J9S1"/>
<protein>
    <submittedName>
        <fullName evidence="2">Uncharacterized protein</fullName>
    </submittedName>
</protein>
<feature type="transmembrane region" description="Helical" evidence="1">
    <location>
        <begin position="23"/>
        <end position="52"/>
    </location>
</feature>
<name>T1J9S1_STRMM</name>